<dbReference type="GO" id="GO:0004739">
    <property type="term" value="F:pyruvate dehydrogenase (acetyl-transferring) activity"/>
    <property type="evidence" value="ECO:0007669"/>
    <property type="project" value="TreeGrafter"/>
</dbReference>
<proteinExistence type="predicted"/>
<dbReference type="AlphaFoldDB" id="A0A832ZV47"/>
<dbReference type="Pfam" id="PF00676">
    <property type="entry name" value="E1_dh"/>
    <property type="match status" value="1"/>
</dbReference>
<keyword evidence="3" id="KW-0786">Thiamine pyrophosphate</keyword>
<comment type="cofactor">
    <cofactor evidence="1">
        <name>thiamine diphosphate</name>
        <dbReference type="ChEBI" id="CHEBI:58937"/>
    </cofactor>
</comment>
<dbReference type="InterPro" id="IPR050642">
    <property type="entry name" value="PDH_E1_Alpha_Subunit"/>
</dbReference>
<evidence type="ECO:0000256" key="3">
    <source>
        <dbReference type="ARBA" id="ARBA00023052"/>
    </source>
</evidence>
<evidence type="ECO:0000313" key="5">
    <source>
        <dbReference type="EMBL" id="HIQ29499.1"/>
    </source>
</evidence>
<feature type="non-terminal residue" evidence="5">
    <location>
        <position position="1"/>
    </location>
</feature>
<gene>
    <name evidence="5" type="ORF">EYH45_02935</name>
</gene>
<comment type="caution">
    <text evidence="5">The sequence shown here is derived from an EMBL/GenBank/DDBJ whole genome shotgun (WGS) entry which is preliminary data.</text>
</comment>
<sequence>AAETARKNKEPMFIECITYRMKGHGVYDTAWYRPKEEVEAWLRRDPIQGLILKMRSKGIIDDSRLSEIEDSVRMEIDDAVSFAENSPVLGFDEMFRLVYV</sequence>
<organism evidence="5 6">
    <name type="scientific">Caldiarchaeum subterraneum</name>
    <dbReference type="NCBI Taxonomy" id="311458"/>
    <lineage>
        <taxon>Archaea</taxon>
        <taxon>Nitrososphaerota</taxon>
        <taxon>Candidatus Caldarchaeales</taxon>
        <taxon>Candidatus Caldarchaeaceae</taxon>
        <taxon>Candidatus Caldarchaeum</taxon>
    </lineage>
</organism>
<evidence type="ECO:0000256" key="1">
    <source>
        <dbReference type="ARBA" id="ARBA00001964"/>
    </source>
</evidence>
<dbReference type="InterPro" id="IPR001017">
    <property type="entry name" value="DH_E1"/>
</dbReference>
<accession>A0A832ZV47</accession>
<dbReference type="PANTHER" id="PTHR11516:SF60">
    <property type="entry name" value="PYRUVATE DEHYDROGENASE E1 COMPONENT SUBUNIT ALPHA"/>
    <property type="match status" value="1"/>
</dbReference>
<protein>
    <submittedName>
        <fullName evidence="5">Pyruvate dehydrogenase (Acetyl-transferring) E1 component subunit alpha</fullName>
    </submittedName>
</protein>
<dbReference type="Gene3D" id="3.40.50.970">
    <property type="match status" value="1"/>
</dbReference>
<dbReference type="InterPro" id="IPR029061">
    <property type="entry name" value="THDP-binding"/>
</dbReference>
<dbReference type="EMBL" id="DQVM01000053">
    <property type="protein sequence ID" value="HIQ29499.1"/>
    <property type="molecule type" value="Genomic_DNA"/>
</dbReference>
<evidence type="ECO:0000313" key="6">
    <source>
        <dbReference type="Proteomes" id="UP000608579"/>
    </source>
</evidence>
<dbReference type="SUPFAM" id="SSF52518">
    <property type="entry name" value="Thiamin diphosphate-binding fold (THDP-binding)"/>
    <property type="match status" value="1"/>
</dbReference>
<keyword evidence="5" id="KW-0670">Pyruvate</keyword>
<name>A0A832ZV47_CALS0</name>
<dbReference type="PANTHER" id="PTHR11516">
    <property type="entry name" value="PYRUVATE DEHYDROGENASE E1 COMPONENT, ALPHA SUBUNIT BACTERIAL AND ORGANELLAR"/>
    <property type="match status" value="1"/>
</dbReference>
<evidence type="ECO:0000259" key="4">
    <source>
        <dbReference type="Pfam" id="PF00676"/>
    </source>
</evidence>
<evidence type="ECO:0000256" key="2">
    <source>
        <dbReference type="ARBA" id="ARBA00023002"/>
    </source>
</evidence>
<reference evidence="5" key="1">
    <citation type="journal article" date="2020" name="ISME J.">
        <title>Gammaproteobacteria mediating utilization of methyl-, sulfur- and petroleum organic compounds in deep ocean hydrothermal plumes.</title>
        <authorList>
            <person name="Zhou Z."/>
            <person name="Liu Y."/>
            <person name="Pan J."/>
            <person name="Cron B.R."/>
            <person name="Toner B.M."/>
            <person name="Anantharaman K."/>
            <person name="Breier J.A."/>
            <person name="Dick G.J."/>
            <person name="Li M."/>
        </authorList>
    </citation>
    <scope>NUCLEOTIDE SEQUENCE</scope>
    <source>
        <strain evidence="5">SZUA-1515</strain>
    </source>
</reference>
<dbReference type="Proteomes" id="UP000608579">
    <property type="component" value="Unassembled WGS sequence"/>
</dbReference>
<feature type="domain" description="Dehydrogenase E1 component" evidence="4">
    <location>
        <begin position="1"/>
        <end position="89"/>
    </location>
</feature>
<keyword evidence="2" id="KW-0560">Oxidoreductase</keyword>
<dbReference type="GO" id="GO:0006086">
    <property type="term" value="P:pyruvate decarboxylation to acetyl-CoA"/>
    <property type="evidence" value="ECO:0007669"/>
    <property type="project" value="TreeGrafter"/>
</dbReference>